<dbReference type="PANTHER" id="PTHR23155:SF1209">
    <property type="entry name" value="NB-ARC DOMAIN CONTAINING PROTEIN, EXPRESSED"/>
    <property type="match status" value="1"/>
</dbReference>
<dbReference type="GO" id="GO:0042742">
    <property type="term" value="P:defense response to bacterium"/>
    <property type="evidence" value="ECO:0007669"/>
    <property type="project" value="UniProtKB-ARBA"/>
</dbReference>
<evidence type="ECO:0000259" key="5">
    <source>
        <dbReference type="Pfam" id="PF23598"/>
    </source>
</evidence>
<organism evidence="6 7">
    <name type="scientific">Eragrostis curvula</name>
    <name type="common">weeping love grass</name>
    <dbReference type="NCBI Taxonomy" id="38414"/>
    <lineage>
        <taxon>Eukaryota</taxon>
        <taxon>Viridiplantae</taxon>
        <taxon>Streptophyta</taxon>
        <taxon>Embryophyta</taxon>
        <taxon>Tracheophyta</taxon>
        <taxon>Spermatophyta</taxon>
        <taxon>Magnoliopsida</taxon>
        <taxon>Liliopsida</taxon>
        <taxon>Poales</taxon>
        <taxon>Poaceae</taxon>
        <taxon>PACMAD clade</taxon>
        <taxon>Chloridoideae</taxon>
        <taxon>Eragrostideae</taxon>
        <taxon>Eragrostidinae</taxon>
        <taxon>Eragrostis</taxon>
    </lineage>
</organism>
<dbReference type="Pfam" id="PF23598">
    <property type="entry name" value="LRR_14"/>
    <property type="match status" value="1"/>
</dbReference>
<protein>
    <recommendedName>
        <fullName evidence="8">NB-ARC domain-containing protein</fullName>
    </recommendedName>
</protein>
<gene>
    <name evidence="6" type="ORF">EJB05_22864</name>
</gene>
<dbReference type="PANTHER" id="PTHR23155">
    <property type="entry name" value="DISEASE RESISTANCE PROTEIN RP"/>
    <property type="match status" value="1"/>
</dbReference>
<evidence type="ECO:0000256" key="1">
    <source>
        <dbReference type="ARBA" id="ARBA00022737"/>
    </source>
</evidence>
<comment type="caution">
    <text evidence="6">The sequence shown here is derived from an EMBL/GenBank/DDBJ whole genome shotgun (WGS) entry which is preliminary data.</text>
</comment>
<dbReference type="OrthoDB" id="682279at2759"/>
<feature type="domain" description="NB-ARC" evidence="3">
    <location>
        <begin position="8"/>
        <end position="98"/>
    </location>
</feature>
<dbReference type="SUPFAM" id="SSF52047">
    <property type="entry name" value="RNI-like"/>
    <property type="match status" value="1"/>
</dbReference>
<keyword evidence="2" id="KW-0611">Plant defense</keyword>
<dbReference type="FunFam" id="1.10.10.10:FF:000322">
    <property type="entry name" value="Probable disease resistance protein At1g63360"/>
    <property type="match status" value="1"/>
</dbReference>
<evidence type="ECO:0008006" key="8">
    <source>
        <dbReference type="Google" id="ProtNLM"/>
    </source>
</evidence>
<dbReference type="InterPro" id="IPR002182">
    <property type="entry name" value="NB-ARC"/>
</dbReference>
<dbReference type="Gene3D" id="3.40.50.300">
    <property type="entry name" value="P-loop containing nucleotide triphosphate hydrolases"/>
    <property type="match status" value="1"/>
</dbReference>
<evidence type="ECO:0000313" key="6">
    <source>
        <dbReference type="EMBL" id="TVU31187.1"/>
    </source>
</evidence>
<dbReference type="GO" id="GO:0002758">
    <property type="term" value="P:innate immune response-activating signaling pathway"/>
    <property type="evidence" value="ECO:0007669"/>
    <property type="project" value="UniProtKB-ARBA"/>
</dbReference>
<sequence>MEWVRGTDQQNMIASVLGMGGIGKTALVSHVYSIVKYDFNTFAWIMVSQRFDVDHLLQQIVREFRKNDRRKEFPEDIDMTDCSILQDIIRNYLKNRRIFEVARLAPESNIIYLEPLEKNDAQLLFYKEAFWRNNDMICSQDKEQWAKTFVQKCNGLPIAIVCIGRLLSFRTPCSLEWEKVYKDIEMQLTNNPIIDMNIILKVSLEDLRHNIRNCFMYCCLFPEKHVMQRKSLVRLWVAEGFVEEVGNRTLEEVAEDYLTELIHRSLLVVVKRNDSGCVLEVQMHDILRVLGLSKARHENFGSILNPAKAYLIKGARRVSTECGDLAQLVEYAPHLRSLLVFQNSFTFGSLLQLSGYQIRPVFELFNLRFLGLRRTRISSLPRSIGRLKNLLVLDAWKCKITKLPQEVTKLYKLTHLILTHLIVTAKPVTSSLEFLPSVGVPAPTSISSMKKLQSLLLMEASAEMVRCIGALVELRTFRISNMTQLTRLGIANTKWLPL</sequence>
<dbReference type="GO" id="GO:0043531">
    <property type="term" value="F:ADP binding"/>
    <property type="evidence" value="ECO:0007669"/>
    <property type="project" value="InterPro"/>
</dbReference>
<accession>A0A5J9V6Y5</accession>
<evidence type="ECO:0000259" key="4">
    <source>
        <dbReference type="Pfam" id="PF23559"/>
    </source>
</evidence>
<evidence type="ECO:0000259" key="3">
    <source>
        <dbReference type="Pfam" id="PF00931"/>
    </source>
</evidence>
<proteinExistence type="predicted"/>
<evidence type="ECO:0000256" key="2">
    <source>
        <dbReference type="ARBA" id="ARBA00022821"/>
    </source>
</evidence>
<feature type="domain" description="Disease resistance protein winged helix" evidence="4">
    <location>
        <begin position="220"/>
        <end position="288"/>
    </location>
</feature>
<evidence type="ECO:0000313" key="7">
    <source>
        <dbReference type="Proteomes" id="UP000324897"/>
    </source>
</evidence>
<dbReference type="InterPro" id="IPR032675">
    <property type="entry name" value="LRR_dom_sf"/>
</dbReference>
<dbReference type="Gene3D" id="1.10.8.430">
    <property type="entry name" value="Helical domain of apoptotic protease-activating factors"/>
    <property type="match status" value="1"/>
</dbReference>
<dbReference type="InterPro" id="IPR027417">
    <property type="entry name" value="P-loop_NTPase"/>
</dbReference>
<reference evidence="6 7" key="1">
    <citation type="journal article" date="2019" name="Sci. Rep.">
        <title>A high-quality genome of Eragrostis curvula grass provides insights into Poaceae evolution and supports new strategies to enhance forage quality.</title>
        <authorList>
            <person name="Carballo J."/>
            <person name="Santos B.A.C.M."/>
            <person name="Zappacosta D."/>
            <person name="Garbus I."/>
            <person name="Selva J.P."/>
            <person name="Gallo C.A."/>
            <person name="Diaz A."/>
            <person name="Albertini E."/>
            <person name="Caccamo M."/>
            <person name="Echenique V."/>
        </authorList>
    </citation>
    <scope>NUCLEOTIDE SEQUENCE [LARGE SCALE GENOMIC DNA]</scope>
    <source>
        <strain evidence="7">cv. Victoria</strain>
        <tissue evidence="6">Leaf</tissue>
    </source>
</reference>
<dbReference type="Pfam" id="PF23559">
    <property type="entry name" value="WHD_DRP"/>
    <property type="match status" value="1"/>
</dbReference>
<dbReference type="InterPro" id="IPR042197">
    <property type="entry name" value="Apaf_helical"/>
</dbReference>
<dbReference type="InterPro" id="IPR058922">
    <property type="entry name" value="WHD_DRP"/>
</dbReference>
<feature type="domain" description="Disease resistance R13L4/SHOC-2-like LRR" evidence="5">
    <location>
        <begin position="352"/>
        <end position="481"/>
    </location>
</feature>
<dbReference type="GO" id="GO:0009626">
    <property type="term" value="P:plant-type hypersensitive response"/>
    <property type="evidence" value="ECO:0007669"/>
    <property type="project" value="UniProtKB-ARBA"/>
</dbReference>
<dbReference type="InterPro" id="IPR044974">
    <property type="entry name" value="Disease_R_plants"/>
</dbReference>
<dbReference type="PRINTS" id="PR00364">
    <property type="entry name" value="DISEASERSIST"/>
</dbReference>
<keyword evidence="1" id="KW-0677">Repeat</keyword>
<name>A0A5J9V6Y5_9POAL</name>
<dbReference type="EMBL" id="RWGY01000011">
    <property type="protein sequence ID" value="TVU31187.1"/>
    <property type="molecule type" value="Genomic_DNA"/>
</dbReference>
<dbReference type="Gene3D" id="1.10.10.10">
    <property type="entry name" value="Winged helix-like DNA-binding domain superfamily/Winged helix DNA-binding domain"/>
    <property type="match status" value="1"/>
</dbReference>
<dbReference type="Pfam" id="PF00931">
    <property type="entry name" value="NB-ARC"/>
    <property type="match status" value="1"/>
</dbReference>
<dbReference type="InterPro" id="IPR055414">
    <property type="entry name" value="LRR_R13L4/SHOC2-like"/>
</dbReference>
<dbReference type="InterPro" id="IPR036388">
    <property type="entry name" value="WH-like_DNA-bd_sf"/>
</dbReference>
<dbReference type="Gene3D" id="3.80.10.10">
    <property type="entry name" value="Ribonuclease Inhibitor"/>
    <property type="match status" value="1"/>
</dbReference>
<feature type="non-terminal residue" evidence="6">
    <location>
        <position position="1"/>
    </location>
</feature>
<dbReference type="SUPFAM" id="SSF52540">
    <property type="entry name" value="P-loop containing nucleoside triphosphate hydrolases"/>
    <property type="match status" value="1"/>
</dbReference>
<dbReference type="Gramene" id="TVU31187">
    <property type="protein sequence ID" value="TVU31187"/>
    <property type="gene ID" value="EJB05_22864"/>
</dbReference>
<dbReference type="Proteomes" id="UP000324897">
    <property type="component" value="Chromosome 1"/>
</dbReference>
<dbReference type="AlphaFoldDB" id="A0A5J9V6Y5"/>
<keyword evidence="7" id="KW-1185">Reference proteome</keyword>